<evidence type="ECO:0000313" key="2">
    <source>
        <dbReference type="Proteomes" id="UP000253318"/>
    </source>
</evidence>
<evidence type="ECO:0008006" key="3">
    <source>
        <dbReference type="Google" id="ProtNLM"/>
    </source>
</evidence>
<dbReference type="EMBL" id="QEIN01000063">
    <property type="protein sequence ID" value="RCV59298.1"/>
    <property type="molecule type" value="Genomic_DNA"/>
</dbReference>
<evidence type="ECO:0000313" key="1">
    <source>
        <dbReference type="EMBL" id="RCV59298.1"/>
    </source>
</evidence>
<keyword evidence="2" id="KW-1185">Reference proteome</keyword>
<dbReference type="Pfam" id="PF25681">
    <property type="entry name" value="Phage_TTP_17"/>
    <property type="match status" value="1"/>
</dbReference>
<reference evidence="1 2" key="1">
    <citation type="submission" date="2018-04" db="EMBL/GenBank/DDBJ databases">
        <title>Novel actinobacteria from marine sediment.</title>
        <authorList>
            <person name="Ng Z.Y."/>
            <person name="Tan G.Y.A."/>
        </authorList>
    </citation>
    <scope>NUCLEOTIDE SEQUENCE [LARGE SCALE GENOMIC DNA]</scope>
    <source>
        <strain evidence="1 2">TPS81</strain>
    </source>
</reference>
<organism evidence="1 2">
    <name type="scientific">Marinitenerispora sediminis</name>
    <dbReference type="NCBI Taxonomy" id="1931232"/>
    <lineage>
        <taxon>Bacteria</taxon>
        <taxon>Bacillati</taxon>
        <taxon>Actinomycetota</taxon>
        <taxon>Actinomycetes</taxon>
        <taxon>Streptosporangiales</taxon>
        <taxon>Nocardiopsidaceae</taxon>
        <taxon>Marinitenerispora</taxon>
    </lineage>
</organism>
<dbReference type="InterPro" id="IPR058154">
    <property type="entry name" value="Bxb1_TTP-like"/>
</dbReference>
<dbReference type="OrthoDB" id="4094653at2"/>
<name>A0A368T6M1_9ACTN</name>
<gene>
    <name evidence="1" type="ORF">DEF24_10015</name>
</gene>
<dbReference type="RefSeq" id="WP_114399254.1">
    <property type="nucleotide sequence ID" value="NZ_QEIM01000115.1"/>
</dbReference>
<proteinExistence type="predicted"/>
<dbReference type="AlphaFoldDB" id="A0A368T6M1"/>
<comment type="caution">
    <text evidence="1">The sequence shown here is derived from an EMBL/GenBank/DDBJ whole genome shotgun (WGS) entry which is preliminary data.</text>
</comment>
<protein>
    <recommendedName>
        <fullName evidence="3">Major tail protein</fullName>
    </recommendedName>
</protein>
<sequence>MALDDGALVVPGAGHIYFDRTGTATRPTDPYDPGPLLEEVGNTTRESPLTINQEGGERTTLPTWQNSAAREAVSPITHQFAFTLLQWDESTYELYYGQSTMDGDYYNVSKGTPVPVEGCMYIRIDDGSAFADFWIPRASVLRVDNVELDPENLSGYPVGATVLGASELDYLFQIGAKRAGTGS</sequence>
<accession>A0A368T6M1</accession>
<dbReference type="Proteomes" id="UP000253318">
    <property type="component" value="Unassembled WGS sequence"/>
</dbReference>